<evidence type="ECO:0000259" key="5">
    <source>
        <dbReference type="PROSITE" id="PS50931"/>
    </source>
</evidence>
<evidence type="ECO:0000256" key="2">
    <source>
        <dbReference type="ARBA" id="ARBA00023015"/>
    </source>
</evidence>
<organism evidence="6 7">
    <name type="scientific">Herminiimonas contaminans</name>
    <dbReference type="NCBI Taxonomy" id="1111140"/>
    <lineage>
        <taxon>Bacteria</taxon>
        <taxon>Pseudomonadati</taxon>
        <taxon>Pseudomonadota</taxon>
        <taxon>Betaproteobacteria</taxon>
        <taxon>Burkholderiales</taxon>
        <taxon>Oxalobacteraceae</taxon>
        <taxon>Herminiimonas</taxon>
    </lineage>
</organism>
<comment type="caution">
    <text evidence="6">The sequence shown here is derived from an EMBL/GenBank/DDBJ whole genome shotgun (WGS) entry which is preliminary data.</text>
</comment>
<proteinExistence type="inferred from homology"/>
<keyword evidence="2" id="KW-0805">Transcription regulation</keyword>
<evidence type="ECO:0000313" key="6">
    <source>
        <dbReference type="EMBL" id="MBF8178787.1"/>
    </source>
</evidence>
<dbReference type="Gene3D" id="1.10.10.10">
    <property type="entry name" value="Winged helix-like DNA-binding domain superfamily/Winged helix DNA-binding domain"/>
    <property type="match status" value="1"/>
</dbReference>
<dbReference type="InterPro" id="IPR036388">
    <property type="entry name" value="WH-like_DNA-bd_sf"/>
</dbReference>
<reference evidence="6 7" key="1">
    <citation type="submission" date="2020-11" db="EMBL/GenBank/DDBJ databases">
        <title>WGS of Herminiimonas contaminans strain Marseille-Q4544 isolated from planarians Schmidtea mediterranea.</title>
        <authorList>
            <person name="Kangale L."/>
        </authorList>
    </citation>
    <scope>NUCLEOTIDE SEQUENCE [LARGE SCALE GENOMIC DNA]</scope>
    <source>
        <strain evidence="6 7">Marseille-Q4544</strain>
    </source>
</reference>
<evidence type="ECO:0000256" key="1">
    <source>
        <dbReference type="ARBA" id="ARBA00009437"/>
    </source>
</evidence>
<dbReference type="PRINTS" id="PR00039">
    <property type="entry name" value="HTHLYSR"/>
</dbReference>
<dbReference type="PROSITE" id="PS50931">
    <property type="entry name" value="HTH_LYSR"/>
    <property type="match status" value="1"/>
</dbReference>
<keyword evidence="4" id="KW-0804">Transcription</keyword>
<evidence type="ECO:0000256" key="3">
    <source>
        <dbReference type="ARBA" id="ARBA00023125"/>
    </source>
</evidence>
<protein>
    <submittedName>
        <fullName evidence="6">LysR family transcriptional regulator</fullName>
    </submittedName>
</protein>
<dbReference type="InterPro" id="IPR005119">
    <property type="entry name" value="LysR_subst-bd"/>
</dbReference>
<sequence length="288" mass="31467">MSASKILDPILLRSFVAVADTGSFTRAADSVHLTQSTVSQQIRRLEIQFGCDLLNRNGRYVATTPEGERLLGYARRIMQLMDEAVEQVTQSVEQGEIQLGVPEDFAAHALTPILATFAENYPGIRLEITSGLSHELWRLFQQGKLDMALVKQRKDSAPGIASWPEPLCWVDSREHPAAGRNPVPLVAFPIGGLYRNEMTHALDATGQRWRIGFVSTSLASVSAAVQDGLGISLLPRRMAAQHKVLEEVDGFAAVPDLEVTLHMQSDASTHTKTLAAELVAACDVIMKV</sequence>
<dbReference type="SUPFAM" id="SSF53850">
    <property type="entry name" value="Periplasmic binding protein-like II"/>
    <property type="match status" value="1"/>
</dbReference>
<dbReference type="PANTHER" id="PTHR30579:SF7">
    <property type="entry name" value="HTH-TYPE TRANSCRIPTIONAL REGULATOR LRHA-RELATED"/>
    <property type="match status" value="1"/>
</dbReference>
<accession>A0ABS0EY86</accession>
<evidence type="ECO:0000313" key="7">
    <source>
        <dbReference type="Proteomes" id="UP000657372"/>
    </source>
</evidence>
<name>A0ABS0EY86_9BURK</name>
<gene>
    <name evidence="6" type="ORF">IXC47_13950</name>
</gene>
<dbReference type="RefSeq" id="WP_195876004.1">
    <property type="nucleotide sequence ID" value="NZ_JADOEL010000012.1"/>
</dbReference>
<feature type="domain" description="HTH lysR-type" evidence="5">
    <location>
        <begin position="7"/>
        <end position="64"/>
    </location>
</feature>
<dbReference type="PANTHER" id="PTHR30579">
    <property type="entry name" value="TRANSCRIPTIONAL REGULATOR"/>
    <property type="match status" value="1"/>
</dbReference>
<dbReference type="InterPro" id="IPR036390">
    <property type="entry name" value="WH_DNA-bd_sf"/>
</dbReference>
<dbReference type="InterPro" id="IPR050176">
    <property type="entry name" value="LTTR"/>
</dbReference>
<dbReference type="EMBL" id="JADOEL010000012">
    <property type="protein sequence ID" value="MBF8178787.1"/>
    <property type="molecule type" value="Genomic_DNA"/>
</dbReference>
<dbReference type="Pfam" id="PF03466">
    <property type="entry name" value="LysR_substrate"/>
    <property type="match status" value="1"/>
</dbReference>
<dbReference type="Proteomes" id="UP000657372">
    <property type="component" value="Unassembled WGS sequence"/>
</dbReference>
<dbReference type="Pfam" id="PF00126">
    <property type="entry name" value="HTH_1"/>
    <property type="match status" value="1"/>
</dbReference>
<dbReference type="Gene3D" id="3.40.190.10">
    <property type="entry name" value="Periplasmic binding protein-like II"/>
    <property type="match status" value="2"/>
</dbReference>
<keyword evidence="3" id="KW-0238">DNA-binding</keyword>
<comment type="similarity">
    <text evidence="1">Belongs to the LysR transcriptional regulatory family.</text>
</comment>
<evidence type="ECO:0000256" key="4">
    <source>
        <dbReference type="ARBA" id="ARBA00023163"/>
    </source>
</evidence>
<dbReference type="SUPFAM" id="SSF46785">
    <property type="entry name" value="Winged helix' DNA-binding domain"/>
    <property type="match status" value="1"/>
</dbReference>
<keyword evidence="7" id="KW-1185">Reference proteome</keyword>
<dbReference type="InterPro" id="IPR000847">
    <property type="entry name" value="LysR_HTH_N"/>
</dbReference>